<sequence>MNRIDALNQRYATSASLVQNGVELIAVGDRAGARFNLAVRNLIAAVRADGPGPWDNLAGVAKALRWHLITQPQPVVLNPGLEKLTAEVTRQTHRLRGALADQNLLAEIAASATALASRDRESVVGMALLQTCLEAGADTCVVIAASKPAQLGLAPWLGKHGITVMTAGELERDHQSREQAYVVGPPRFYQASLTTAPVTEEVSFVLPAWFGDQNIPCSAIASHAEGAIRIHARVFTMGDAPEPEPGVFAEVEDEEDAYLPQPVWGKQNSEDREPTSEEVGARKILLSGNLAMWLDDGERIRSLDPWQPSGERVTYTDVAAVREGTYLLLRQGTTERGALHQAALAGLGPRAKAVANTQEKWKQLLAQRLQQHGYRQVVKDLRGAGIKTADRAKAWTDPNLVRPKSDRDFELLLKWLGITIQPTFGYASLFRKMLYQASAEIGRQLEAAVSAADLTELENTGHISLDVRAEGLRGILATRVLAVSPFMQIISRHVARVPYEDPDGQWLEYSLPTALTTPHRKRKPVTPC</sequence>
<reference evidence="1 2" key="1">
    <citation type="submission" date="2018-12" db="EMBL/GenBank/DDBJ databases">
        <authorList>
            <consortium name="Pathogen Informatics"/>
        </authorList>
    </citation>
    <scope>NUCLEOTIDE SEQUENCE [LARGE SCALE GENOMIC DNA]</scope>
    <source>
        <strain evidence="1 2">NCTC12967</strain>
    </source>
</reference>
<evidence type="ECO:0000313" key="2">
    <source>
        <dbReference type="Proteomes" id="UP000273044"/>
    </source>
</evidence>
<name>A0A3S5ESH1_9ACTN</name>
<dbReference type="GeneID" id="64405665"/>
<protein>
    <submittedName>
        <fullName evidence="1">Uncharacterized protein</fullName>
    </submittedName>
</protein>
<dbReference type="RefSeq" id="WP_073969994.1">
    <property type="nucleotide sequence ID" value="NZ_LR134406.1"/>
</dbReference>
<dbReference type="AlphaFoldDB" id="A0A3S5ESH1"/>
<evidence type="ECO:0000313" key="1">
    <source>
        <dbReference type="EMBL" id="VEH68900.1"/>
    </source>
</evidence>
<gene>
    <name evidence="1" type="ORF">NCTC12967_00162</name>
</gene>
<dbReference type="EMBL" id="LR134406">
    <property type="protein sequence ID" value="VEH68900.1"/>
    <property type="molecule type" value="Genomic_DNA"/>
</dbReference>
<organism evidence="1 2">
    <name type="scientific">Arachnia propionica</name>
    <dbReference type="NCBI Taxonomy" id="1750"/>
    <lineage>
        <taxon>Bacteria</taxon>
        <taxon>Bacillati</taxon>
        <taxon>Actinomycetota</taxon>
        <taxon>Actinomycetes</taxon>
        <taxon>Propionibacteriales</taxon>
        <taxon>Propionibacteriaceae</taxon>
        <taxon>Arachnia</taxon>
    </lineage>
</organism>
<proteinExistence type="predicted"/>
<accession>A0A3S5ESH1</accession>
<dbReference type="Proteomes" id="UP000273044">
    <property type="component" value="Chromosome"/>
</dbReference>
<keyword evidence="2" id="KW-1185">Reference proteome</keyword>